<evidence type="ECO:0008006" key="3">
    <source>
        <dbReference type="Google" id="ProtNLM"/>
    </source>
</evidence>
<dbReference type="Pfam" id="PF13366">
    <property type="entry name" value="PDDEXK_3"/>
    <property type="match status" value="1"/>
</dbReference>
<organism evidence="1 2">
    <name type="scientific">Cylindrotheca closterium</name>
    <dbReference type="NCBI Taxonomy" id="2856"/>
    <lineage>
        <taxon>Eukaryota</taxon>
        <taxon>Sar</taxon>
        <taxon>Stramenopiles</taxon>
        <taxon>Ochrophyta</taxon>
        <taxon>Bacillariophyta</taxon>
        <taxon>Bacillariophyceae</taxon>
        <taxon>Bacillariophycidae</taxon>
        <taxon>Bacillariales</taxon>
        <taxon>Bacillariaceae</taxon>
        <taxon>Cylindrotheca</taxon>
    </lineage>
</organism>
<gene>
    <name evidence="1" type="ORF">CYCCA115_LOCUS2966</name>
</gene>
<dbReference type="AlphaFoldDB" id="A0AAD2CG23"/>
<keyword evidence="2" id="KW-1185">Reference proteome</keyword>
<sequence>MATPERCTLTLPPIALDEHHHSHQNAYSITPIILTLAVFQRELPNICQRLFQTIGSQQSEATYQRCLKLDLLDAGVEKVHLEVEIPLTYKGVVVSCRRSDMIVELACGGRALLEFKAVPNEMTIEHRRQIEYYLHHADINDGYLINFPHDAGFADVTDKSKFEYSGLAGITQQLSSLQLGGPVLRLRNHPSNREVEVVHIRRKIMGAEEQNAARITMASAPPPIRLGITKSGTICKICKKQNRLCRLHIHQAT</sequence>
<comment type="caution">
    <text evidence="1">The sequence shown here is derived from an EMBL/GenBank/DDBJ whole genome shotgun (WGS) entry which is preliminary data.</text>
</comment>
<dbReference type="Proteomes" id="UP001295423">
    <property type="component" value="Unassembled WGS sequence"/>
</dbReference>
<evidence type="ECO:0000313" key="2">
    <source>
        <dbReference type="Proteomes" id="UP001295423"/>
    </source>
</evidence>
<proteinExistence type="predicted"/>
<evidence type="ECO:0000313" key="1">
    <source>
        <dbReference type="EMBL" id="CAJ1932697.1"/>
    </source>
</evidence>
<reference evidence="1" key="1">
    <citation type="submission" date="2023-08" db="EMBL/GenBank/DDBJ databases">
        <authorList>
            <person name="Audoor S."/>
            <person name="Bilcke G."/>
        </authorList>
    </citation>
    <scope>NUCLEOTIDE SEQUENCE</scope>
</reference>
<protein>
    <recommendedName>
        <fullName evidence="3">GxxExxY protein</fullName>
    </recommendedName>
</protein>
<accession>A0AAD2CG23</accession>
<dbReference type="InterPro" id="IPR026350">
    <property type="entry name" value="GxxExxY"/>
</dbReference>
<dbReference type="EMBL" id="CAKOGP040000224">
    <property type="protein sequence ID" value="CAJ1932697.1"/>
    <property type="molecule type" value="Genomic_DNA"/>
</dbReference>
<name>A0AAD2CG23_9STRA</name>
<dbReference type="NCBIfam" id="TIGR04256">
    <property type="entry name" value="GxxExxY"/>
    <property type="match status" value="1"/>
</dbReference>